<evidence type="ECO:0000313" key="3">
    <source>
        <dbReference type="Proteomes" id="UP000001744"/>
    </source>
</evidence>
<gene>
    <name evidence="2" type="ORF">SJAG_00151</name>
</gene>
<dbReference type="VEuPathDB" id="FungiDB:SJAG_00151"/>
<dbReference type="AlphaFoldDB" id="B6JXK9"/>
<keyword evidence="3" id="KW-1185">Reference proteome</keyword>
<proteinExistence type="predicted"/>
<feature type="transmembrane region" description="Helical" evidence="1">
    <location>
        <begin position="100"/>
        <end position="127"/>
    </location>
</feature>
<feature type="transmembrane region" description="Helical" evidence="1">
    <location>
        <begin position="63"/>
        <end position="80"/>
    </location>
</feature>
<keyword evidence="1" id="KW-1133">Transmembrane helix</keyword>
<organism evidence="2 3">
    <name type="scientific">Schizosaccharomyces japonicus (strain yFS275 / FY16936)</name>
    <name type="common">Fission yeast</name>
    <dbReference type="NCBI Taxonomy" id="402676"/>
    <lineage>
        <taxon>Eukaryota</taxon>
        <taxon>Fungi</taxon>
        <taxon>Dikarya</taxon>
        <taxon>Ascomycota</taxon>
        <taxon>Taphrinomycotina</taxon>
        <taxon>Schizosaccharomycetes</taxon>
        <taxon>Schizosaccharomycetales</taxon>
        <taxon>Schizosaccharomycetaceae</taxon>
        <taxon>Schizosaccharomyces</taxon>
    </lineage>
</organism>
<dbReference type="EMBL" id="KE651166">
    <property type="protein sequence ID" value="EEB05153.1"/>
    <property type="molecule type" value="Genomic_DNA"/>
</dbReference>
<protein>
    <submittedName>
        <fullName evidence="2">Uncharacterized protein</fullName>
    </submittedName>
</protein>
<dbReference type="RefSeq" id="XP_002171446.1">
    <property type="nucleotide sequence ID" value="XM_002171410.2"/>
</dbReference>
<keyword evidence="1" id="KW-0472">Membrane</keyword>
<evidence type="ECO:0000256" key="1">
    <source>
        <dbReference type="SAM" id="Phobius"/>
    </source>
</evidence>
<feature type="transmembrane region" description="Helical" evidence="1">
    <location>
        <begin position="26"/>
        <end position="43"/>
    </location>
</feature>
<keyword evidence="1" id="KW-0812">Transmembrane</keyword>
<reference evidence="2 3" key="1">
    <citation type="journal article" date="2011" name="Science">
        <title>Comparative functional genomics of the fission yeasts.</title>
        <authorList>
            <person name="Rhind N."/>
            <person name="Chen Z."/>
            <person name="Yassour M."/>
            <person name="Thompson D.A."/>
            <person name="Haas B.J."/>
            <person name="Habib N."/>
            <person name="Wapinski I."/>
            <person name="Roy S."/>
            <person name="Lin M.F."/>
            <person name="Heiman D.I."/>
            <person name="Young S.K."/>
            <person name="Furuya K."/>
            <person name="Guo Y."/>
            <person name="Pidoux A."/>
            <person name="Chen H.M."/>
            <person name="Robbertse B."/>
            <person name="Goldberg J.M."/>
            <person name="Aoki K."/>
            <person name="Bayne E.H."/>
            <person name="Berlin A.M."/>
            <person name="Desjardins C.A."/>
            <person name="Dobbs E."/>
            <person name="Dukaj L."/>
            <person name="Fan L."/>
            <person name="FitzGerald M.G."/>
            <person name="French C."/>
            <person name="Gujja S."/>
            <person name="Hansen K."/>
            <person name="Keifenheim D."/>
            <person name="Levin J.Z."/>
            <person name="Mosher R.A."/>
            <person name="Mueller C.A."/>
            <person name="Pfiffner J."/>
            <person name="Priest M."/>
            <person name="Russ C."/>
            <person name="Smialowska A."/>
            <person name="Swoboda P."/>
            <person name="Sykes S.M."/>
            <person name="Vaughn M."/>
            <person name="Vengrova S."/>
            <person name="Yoder R."/>
            <person name="Zeng Q."/>
            <person name="Allshire R."/>
            <person name="Baulcombe D."/>
            <person name="Birren B.W."/>
            <person name="Brown W."/>
            <person name="Ekwall K."/>
            <person name="Kellis M."/>
            <person name="Leatherwood J."/>
            <person name="Levin H."/>
            <person name="Margalit H."/>
            <person name="Martienssen R."/>
            <person name="Nieduszynski C.A."/>
            <person name="Spatafora J.W."/>
            <person name="Friedman N."/>
            <person name="Dalgaard J.Z."/>
            <person name="Baumann P."/>
            <person name="Niki H."/>
            <person name="Regev A."/>
            <person name="Nusbaum C."/>
        </authorList>
    </citation>
    <scope>NUCLEOTIDE SEQUENCE [LARGE SCALE GENOMIC DNA]</scope>
    <source>
        <strain evidence="3">yFS275 / FY16936</strain>
    </source>
</reference>
<evidence type="ECO:0000313" key="2">
    <source>
        <dbReference type="EMBL" id="EEB05153.1"/>
    </source>
</evidence>
<dbReference type="OMA" id="PPGRIKW"/>
<name>B6JXK9_SCHJY</name>
<sequence>MEAAADSAPSDAIKFSWTFHDLRSNVIGIVILCIGVAFNVIHIQKNVSEDEKKKYKGLRIGQYSVFFGPPGCIQWFPFRIVKDKNAPPTVTPKEVFVKLIGSFVLIQCSLATFNFAVFGIVSLAIMLSWKLFEYSSGLSQAPSSTDSQVESKKKR</sequence>
<dbReference type="Proteomes" id="UP000001744">
    <property type="component" value="Unassembled WGS sequence"/>
</dbReference>
<dbReference type="OrthoDB" id="5391597at2759"/>
<accession>B6JXK9</accession>
<dbReference type="JaponicusDB" id="SJAG_00151"/>
<dbReference type="HOGENOM" id="CLU_1696510_0_0_1"/>
<dbReference type="GeneID" id="7049714"/>